<dbReference type="PRINTS" id="PR00385">
    <property type="entry name" value="P450"/>
</dbReference>
<dbReference type="PANTHER" id="PTHR24287">
    <property type="entry name" value="P450, PUTATIVE (EUROFUNG)-RELATED"/>
    <property type="match status" value="1"/>
</dbReference>
<dbReference type="Pfam" id="PF00067">
    <property type="entry name" value="p450"/>
    <property type="match status" value="1"/>
</dbReference>
<evidence type="ECO:0000256" key="4">
    <source>
        <dbReference type="ARBA" id="ARBA00022723"/>
    </source>
</evidence>
<dbReference type="InterPro" id="IPR047146">
    <property type="entry name" value="Cyt_P450_E_CYP52_fungi"/>
</dbReference>
<dbReference type="GO" id="GO:0020037">
    <property type="term" value="F:heme binding"/>
    <property type="evidence" value="ECO:0007669"/>
    <property type="project" value="InterPro"/>
</dbReference>
<dbReference type="PRINTS" id="PR00463">
    <property type="entry name" value="EP450I"/>
</dbReference>
<protein>
    <submittedName>
        <fullName evidence="10">Cytochrome P450</fullName>
    </submittedName>
</protein>
<keyword evidence="7 9" id="KW-0503">Monooxygenase</keyword>
<dbReference type="GO" id="GO:0005506">
    <property type="term" value="F:iron ion binding"/>
    <property type="evidence" value="ECO:0007669"/>
    <property type="project" value="InterPro"/>
</dbReference>
<comment type="similarity">
    <text evidence="2 9">Belongs to the cytochrome P450 family.</text>
</comment>
<dbReference type="eggNOG" id="KOG0157">
    <property type="taxonomic scope" value="Eukaryota"/>
</dbReference>
<name>R7S145_PUNST</name>
<proteinExistence type="inferred from homology"/>
<evidence type="ECO:0000256" key="1">
    <source>
        <dbReference type="ARBA" id="ARBA00001971"/>
    </source>
</evidence>
<evidence type="ECO:0000256" key="2">
    <source>
        <dbReference type="ARBA" id="ARBA00010617"/>
    </source>
</evidence>
<keyword evidence="4 8" id="KW-0479">Metal-binding</keyword>
<organism evidence="10 11">
    <name type="scientific">Punctularia strigosozonata (strain HHB-11173)</name>
    <name type="common">White-rot fungus</name>
    <dbReference type="NCBI Taxonomy" id="741275"/>
    <lineage>
        <taxon>Eukaryota</taxon>
        <taxon>Fungi</taxon>
        <taxon>Dikarya</taxon>
        <taxon>Basidiomycota</taxon>
        <taxon>Agaricomycotina</taxon>
        <taxon>Agaricomycetes</taxon>
        <taxon>Corticiales</taxon>
        <taxon>Punctulariaceae</taxon>
        <taxon>Punctularia</taxon>
    </lineage>
</organism>
<sequence length="504" mass="58100">MFVFRNQRKGVLARPLCIWQEKYGNIFNLRLLWENRYWTCEPEHIKCILATEFDKHEKGSVFRSVVSTVLGTGVFSADDELWKFHRSMTRPFFVRARISDFDVFDRHAQDAIRLLKSRAREGYAVDLQDLFSRFTLDSATEFLFGYDVRSLSESLPYPHSASPTPYASSSSRTSFSSASDFSTAFSAAQSIMFERNPLGTWWPLREFWEDKTRKHMRVIEGVIDPILARALAREKARRAEIGAGAEKADTKNSGALEVAEGETLLEYLVKVTDDPVILKDEMINIMVAGRDTTATLLTFASYMFSEHPDVLKRLREEVVRTVGDRRPTYDDIRNMKYMRAVLNETLRLFPPVPLNLRKCKTDVLWPSKRADGRPYYVPAGTTTPYSVWHLHRLEYLWGPDAHVFDPDRFLDERVHRLSRNPFMFLPFNAGPRICLGQQFAYNEASFMLVRLLQTFSSVELDMAAVPPGKIPPVFDDMKRNEKVWIKSHLTSYVDGGLWVKLGEA</sequence>
<dbReference type="SUPFAM" id="SSF48264">
    <property type="entry name" value="Cytochrome P450"/>
    <property type="match status" value="1"/>
</dbReference>
<dbReference type="Gene3D" id="1.10.630.10">
    <property type="entry name" value="Cytochrome P450"/>
    <property type="match status" value="1"/>
</dbReference>
<keyword evidence="3 8" id="KW-0349">Heme</keyword>
<dbReference type="CDD" id="cd11063">
    <property type="entry name" value="CYP52"/>
    <property type="match status" value="1"/>
</dbReference>
<feature type="binding site" description="axial binding residue" evidence="8">
    <location>
        <position position="434"/>
    </location>
    <ligand>
        <name>heme</name>
        <dbReference type="ChEBI" id="CHEBI:30413"/>
    </ligand>
    <ligandPart>
        <name>Fe</name>
        <dbReference type="ChEBI" id="CHEBI:18248"/>
    </ligandPart>
</feature>
<evidence type="ECO:0000313" key="10">
    <source>
        <dbReference type="EMBL" id="EIN04100.1"/>
    </source>
</evidence>
<dbReference type="GeneID" id="18884024"/>
<dbReference type="KEGG" id="psq:PUNSTDRAFT_55703"/>
<evidence type="ECO:0000256" key="7">
    <source>
        <dbReference type="ARBA" id="ARBA00023033"/>
    </source>
</evidence>
<keyword evidence="6 8" id="KW-0408">Iron</keyword>
<evidence type="ECO:0000256" key="8">
    <source>
        <dbReference type="PIRSR" id="PIRSR602401-1"/>
    </source>
</evidence>
<dbReference type="Proteomes" id="UP000054196">
    <property type="component" value="Unassembled WGS sequence"/>
</dbReference>
<dbReference type="PROSITE" id="PS00086">
    <property type="entry name" value="CYTOCHROME_P450"/>
    <property type="match status" value="1"/>
</dbReference>
<reference evidence="11" key="1">
    <citation type="journal article" date="2012" name="Science">
        <title>The Paleozoic origin of enzymatic lignin decomposition reconstructed from 31 fungal genomes.</title>
        <authorList>
            <person name="Floudas D."/>
            <person name="Binder M."/>
            <person name="Riley R."/>
            <person name="Barry K."/>
            <person name="Blanchette R.A."/>
            <person name="Henrissat B."/>
            <person name="Martinez A.T."/>
            <person name="Otillar R."/>
            <person name="Spatafora J.W."/>
            <person name="Yadav J.S."/>
            <person name="Aerts A."/>
            <person name="Benoit I."/>
            <person name="Boyd A."/>
            <person name="Carlson A."/>
            <person name="Copeland A."/>
            <person name="Coutinho P.M."/>
            <person name="de Vries R.P."/>
            <person name="Ferreira P."/>
            <person name="Findley K."/>
            <person name="Foster B."/>
            <person name="Gaskell J."/>
            <person name="Glotzer D."/>
            <person name="Gorecki P."/>
            <person name="Heitman J."/>
            <person name="Hesse C."/>
            <person name="Hori C."/>
            <person name="Igarashi K."/>
            <person name="Jurgens J.A."/>
            <person name="Kallen N."/>
            <person name="Kersten P."/>
            <person name="Kohler A."/>
            <person name="Kuees U."/>
            <person name="Kumar T.K.A."/>
            <person name="Kuo A."/>
            <person name="LaButti K."/>
            <person name="Larrondo L.F."/>
            <person name="Lindquist E."/>
            <person name="Ling A."/>
            <person name="Lombard V."/>
            <person name="Lucas S."/>
            <person name="Lundell T."/>
            <person name="Martin R."/>
            <person name="McLaughlin D.J."/>
            <person name="Morgenstern I."/>
            <person name="Morin E."/>
            <person name="Murat C."/>
            <person name="Nagy L.G."/>
            <person name="Nolan M."/>
            <person name="Ohm R.A."/>
            <person name="Patyshakuliyeva A."/>
            <person name="Rokas A."/>
            <person name="Ruiz-Duenas F.J."/>
            <person name="Sabat G."/>
            <person name="Salamov A."/>
            <person name="Samejima M."/>
            <person name="Schmutz J."/>
            <person name="Slot J.C."/>
            <person name="St John F."/>
            <person name="Stenlid J."/>
            <person name="Sun H."/>
            <person name="Sun S."/>
            <person name="Syed K."/>
            <person name="Tsang A."/>
            <person name="Wiebenga A."/>
            <person name="Young D."/>
            <person name="Pisabarro A."/>
            <person name="Eastwood D.C."/>
            <person name="Martin F."/>
            <person name="Cullen D."/>
            <person name="Grigoriev I.V."/>
            <person name="Hibbett D.S."/>
        </authorList>
    </citation>
    <scope>NUCLEOTIDE SEQUENCE [LARGE SCALE GENOMIC DNA]</scope>
    <source>
        <strain evidence="11">HHB-11173 SS5</strain>
    </source>
</reference>
<dbReference type="OrthoDB" id="1470350at2759"/>
<comment type="cofactor">
    <cofactor evidence="1 8">
        <name>heme</name>
        <dbReference type="ChEBI" id="CHEBI:30413"/>
    </cofactor>
</comment>
<dbReference type="InterPro" id="IPR017972">
    <property type="entry name" value="Cyt_P450_CS"/>
</dbReference>
<evidence type="ECO:0000256" key="5">
    <source>
        <dbReference type="ARBA" id="ARBA00023002"/>
    </source>
</evidence>
<dbReference type="GO" id="GO:0004497">
    <property type="term" value="F:monooxygenase activity"/>
    <property type="evidence" value="ECO:0007669"/>
    <property type="project" value="UniProtKB-KW"/>
</dbReference>
<evidence type="ECO:0000256" key="6">
    <source>
        <dbReference type="ARBA" id="ARBA00023004"/>
    </source>
</evidence>
<dbReference type="InterPro" id="IPR036396">
    <property type="entry name" value="Cyt_P450_sf"/>
</dbReference>
<dbReference type="OMA" id="FDRHAQD"/>
<accession>R7S145</accession>
<dbReference type="PANTHER" id="PTHR24287:SF1">
    <property type="entry name" value="P450, PUTATIVE (EUROFUNG)-RELATED"/>
    <property type="match status" value="1"/>
</dbReference>
<evidence type="ECO:0000256" key="3">
    <source>
        <dbReference type="ARBA" id="ARBA00022617"/>
    </source>
</evidence>
<gene>
    <name evidence="10" type="ORF">PUNSTDRAFT_55703</name>
</gene>
<dbReference type="RefSeq" id="XP_007388571.1">
    <property type="nucleotide sequence ID" value="XM_007388509.1"/>
</dbReference>
<dbReference type="AlphaFoldDB" id="R7S145"/>
<keyword evidence="11" id="KW-1185">Reference proteome</keyword>
<dbReference type="InterPro" id="IPR001128">
    <property type="entry name" value="Cyt_P450"/>
</dbReference>
<dbReference type="EMBL" id="JH687556">
    <property type="protein sequence ID" value="EIN04100.1"/>
    <property type="molecule type" value="Genomic_DNA"/>
</dbReference>
<dbReference type="InterPro" id="IPR002401">
    <property type="entry name" value="Cyt_P450_E_grp-I"/>
</dbReference>
<evidence type="ECO:0000313" key="11">
    <source>
        <dbReference type="Proteomes" id="UP000054196"/>
    </source>
</evidence>
<dbReference type="HOGENOM" id="CLU_001570_27_0_1"/>
<evidence type="ECO:0000256" key="9">
    <source>
        <dbReference type="RuleBase" id="RU000461"/>
    </source>
</evidence>
<dbReference type="GO" id="GO:0016705">
    <property type="term" value="F:oxidoreductase activity, acting on paired donors, with incorporation or reduction of molecular oxygen"/>
    <property type="evidence" value="ECO:0007669"/>
    <property type="project" value="InterPro"/>
</dbReference>
<keyword evidence="5 9" id="KW-0560">Oxidoreductase</keyword>